<dbReference type="AlphaFoldDB" id="A0A3E0HUH2"/>
<organism evidence="4 5">
    <name type="scientific">Kutzneria buriramensis</name>
    <dbReference type="NCBI Taxonomy" id="1045776"/>
    <lineage>
        <taxon>Bacteria</taxon>
        <taxon>Bacillati</taxon>
        <taxon>Actinomycetota</taxon>
        <taxon>Actinomycetes</taxon>
        <taxon>Pseudonocardiales</taxon>
        <taxon>Pseudonocardiaceae</taxon>
        <taxon>Kutzneria</taxon>
    </lineage>
</organism>
<dbReference type="RefSeq" id="WP_116174616.1">
    <property type="nucleotide sequence ID" value="NZ_CP144375.1"/>
</dbReference>
<evidence type="ECO:0000259" key="2">
    <source>
        <dbReference type="Pfam" id="PF13391"/>
    </source>
</evidence>
<dbReference type="OrthoDB" id="4464809at2"/>
<dbReference type="Pfam" id="PF26345">
    <property type="entry name" value="ScoMcrA_N"/>
    <property type="match status" value="1"/>
</dbReference>
<dbReference type="Proteomes" id="UP000256269">
    <property type="component" value="Unassembled WGS sequence"/>
</dbReference>
<dbReference type="Pfam" id="PF13391">
    <property type="entry name" value="HNH_2"/>
    <property type="match status" value="1"/>
</dbReference>
<feature type="region of interest" description="Disordered" evidence="1">
    <location>
        <begin position="387"/>
        <end position="406"/>
    </location>
</feature>
<evidence type="ECO:0000313" key="4">
    <source>
        <dbReference type="EMBL" id="REH50094.1"/>
    </source>
</evidence>
<feature type="domain" description="ScoMcrA-like N-terminal head" evidence="3">
    <location>
        <begin position="5"/>
        <end position="89"/>
    </location>
</feature>
<evidence type="ECO:0000256" key="1">
    <source>
        <dbReference type="SAM" id="MobiDB-lite"/>
    </source>
</evidence>
<protein>
    <submittedName>
        <fullName evidence="4">HNH endonuclease</fullName>
    </submittedName>
</protein>
<proteinExistence type="predicted"/>
<name>A0A3E0HUH2_9PSEU</name>
<dbReference type="GO" id="GO:0004519">
    <property type="term" value="F:endonuclease activity"/>
    <property type="evidence" value="ECO:0007669"/>
    <property type="project" value="UniProtKB-KW"/>
</dbReference>
<reference evidence="4 5" key="1">
    <citation type="submission" date="2018-08" db="EMBL/GenBank/DDBJ databases">
        <title>Genomic Encyclopedia of Archaeal and Bacterial Type Strains, Phase II (KMG-II): from individual species to whole genera.</title>
        <authorList>
            <person name="Goeker M."/>
        </authorList>
    </citation>
    <scope>NUCLEOTIDE SEQUENCE [LARGE SCALE GENOMIC DNA]</scope>
    <source>
        <strain evidence="4 5">DSM 45791</strain>
    </source>
</reference>
<feature type="domain" description="HNH nuclease" evidence="2">
    <location>
        <begin position="431"/>
        <end position="480"/>
    </location>
</feature>
<keyword evidence="4" id="KW-0540">Nuclease</keyword>
<dbReference type="EMBL" id="QUNO01000004">
    <property type="protein sequence ID" value="REH50094.1"/>
    <property type="molecule type" value="Genomic_DNA"/>
</dbReference>
<accession>A0A3E0HUH2</accession>
<dbReference type="InterPro" id="IPR058807">
    <property type="entry name" value="ScoMcrA_N"/>
</dbReference>
<keyword evidence="5" id="KW-1185">Reference proteome</keyword>
<comment type="caution">
    <text evidence="4">The sequence shown here is derived from an EMBL/GenBank/DDBJ whole genome shotgun (WGS) entry which is preliminary data.</text>
</comment>
<sequence>MSLADITRDDVLRAIAEYDDIERSAFLRRYGFRGARSYFLVHNGRSYDSKAIVGVAHGYATGRFLRASDFSGGRRTVAATLERLQFKIDADVADDEPGELLGAVEDPSKAEAFALVWAVCQYCLGTRAEFDVARLGSLLTRYGVPGSAEKTIVDLRLSELWTLADGLVGLSERAESALSDRDVAWEFVAHLTDTYLTEIDLVDLLRSAGLPAPARGRAHRAWSLLTLSGSRDFQGNDGYADVTGATYTYDSTVAHHAELAEGDLVLLRDREMALGTASVERIEVQPNRTKIRRQCPDCRRTGFKSRTRQTPRYLCLDCRHTFDEPATAEIEVTVYTAHYGGTWYSLDGAIAKADIEELATNRAMQQSIRPLDADRAAELLGQLAVPLPQPNDTPTPEAREIRGGTRSATVSVRNGQGDFRRTLLRWYGLRCAVTGPCPEEALEAAHLRGFAEHQRHRREEGLLLRADIHTLFDRGLVAVDPERLAIVVDPRLMHYEDYAALDGRPLCVPEGREPDRSALAEHYAASSAGR</sequence>
<keyword evidence="4" id="KW-0378">Hydrolase</keyword>
<evidence type="ECO:0000313" key="5">
    <source>
        <dbReference type="Proteomes" id="UP000256269"/>
    </source>
</evidence>
<evidence type="ECO:0000259" key="3">
    <source>
        <dbReference type="Pfam" id="PF26345"/>
    </source>
</evidence>
<keyword evidence="4" id="KW-0255">Endonuclease</keyword>
<dbReference type="InterPro" id="IPR003615">
    <property type="entry name" value="HNH_nuc"/>
</dbReference>
<gene>
    <name evidence="4" type="ORF">BCF44_104365</name>
</gene>